<feature type="region of interest" description="Disordered" evidence="1">
    <location>
        <begin position="1"/>
        <end position="69"/>
    </location>
</feature>
<sequence>MTEGEKKQRREKTRGPWEGDSEVSDKIAGPAALSHRRTAGGRGREKVGGPTGRPQGCGSPPVVPGTAKPRAFMAKKPGARRVCQRRTNPAGMRCASQVEGTSAWDIQLDGDTRTIHQDGREFAMAMDIRDSPAFGGLSFQHGDVQLKCLKGPSVLSLSNMVSHHHSLDQSSFLLSVLSSSTGVPLSNNPRAVDWTRWPPSRPFINARRILSQGVTADALHEFDGGLKPDILSVGFDRPRGDTIDGTNRGPRTLVRWVDVFVNNLLPKVLSHSVTTHVRIWGTGGTIGHRNPRGKKPECEPVPFTQQQGKRFELRIEVNQLPRRRGDQLSVQGRRSRARRALGPLKYMQQKSPCRFYFSIAFAPSLFPFHHGWLIRAHPSQGSQLSPPLLLDSPVLTYILARPLNIPQVKIRFFQLGLSTSGLPGTTPHLYLLLANHIDNLNPFEITDATKEPTLWGRKCEYRVEVADKYEGPEPTSHAAKDYLHPLAAEARAGDQEYQAFDRLASMPWLWGRVIALKVGSVIATYRQSKDGVMGGIPDYFRAPPHFGD</sequence>
<name>A0A370BRC3_ASPNG</name>
<evidence type="ECO:0000313" key="2">
    <source>
        <dbReference type="EMBL" id="RDH15661.1"/>
    </source>
</evidence>
<gene>
    <name evidence="2" type="ORF">M747DRAFT_267825</name>
</gene>
<organism evidence="2 3">
    <name type="scientific">Aspergillus niger ATCC 13496</name>
    <dbReference type="NCBI Taxonomy" id="1353008"/>
    <lineage>
        <taxon>Eukaryota</taxon>
        <taxon>Fungi</taxon>
        <taxon>Dikarya</taxon>
        <taxon>Ascomycota</taxon>
        <taxon>Pezizomycotina</taxon>
        <taxon>Eurotiomycetes</taxon>
        <taxon>Eurotiomycetidae</taxon>
        <taxon>Eurotiales</taxon>
        <taxon>Aspergillaceae</taxon>
        <taxon>Aspergillus</taxon>
        <taxon>Aspergillus subgen. Circumdati</taxon>
    </lineage>
</organism>
<accession>A0A370BRC3</accession>
<feature type="compositionally biased region" description="Basic and acidic residues" evidence="1">
    <location>
        <begin position="1"/>
        <end position="17"/>
    </location>
</feature>
<reference evidence="2 3" key="1">
    <citation type="submission" date="2018-07" db="EMBL/GenBank/DDBJ databases">
        <title>Section-level genome sequencing of Aspergillus section Nigri to investigate inter- and intra-species variation.</title>
        <authorList>
            <consortium name="DOE Joint Genome Institute"/>
            <person name="Vesth T.C."/>
            <person name="Nybo J.L."/>
            <person name="Theobald S."/>
            <person name="Frisvad J.C."/>
            <person name="Larsen T.O."/>
            <person name="Nielsen K.F."/>
            <person name="Hoof J.B."/>
            <person name="Brandl J."/>
            <person name="Salamov A."/>
            <person name="Riley R."/>
            <person name="Gladden J.M."/>
            <person name="Phatale P."/>
            <person name="Nielsen M.T."/>
            <person name="Lyhne E.K."/>
            <person name="Kogle M.E."/>
            <person name="Strasser K."/>
            <person name="McDonnell E."/>
            <person name="Barry K."/>
            <person name="Clum A."/>
            <person name="Chen C."/>
            <person name="Nolan M."/>
            <person name="Sandor L."/>
            <person name="Kuo A."/>
            <person name="Lipzen A."/>
            <person name="Hainaut M."/>
            <person name="Drula E."/>
            <person name="Tsang A."/>
            <person name="Magnuson J.K."/>
            <person name="Henrissat B."/>
            <person name="Wiebenga A."/>
            <person name="Simmons B.A."/>
            <person name="Makela M.R."/>
            <person name="De vries R.P."/>
            <person name="Grigoriev I.V."/>
            <person name="Mortensen U.H."/>
            <person name="Baker S.E."/>
            <person name="Andersen M.R."/>
        </authorList>
    </citation>
    <scope>NUCLEOTIDE SEQUENCE [LARGE SCALE GENOMIC DNA]</scope>
    <source>
        <strain evidence="2 3">ATCC 13496</strain>
    </source>
</reference>
<dbReference type="AlphaFoldDB" id="A0A370BRC3"/>
<dbReference type="VEuPathDB" id="FungiDB:M747DRAFT_267825"/>
<proteinExistence type="predicted"/>
<dbReference type="EMBL" id="KZ851946">
    <property type="protein sequence ID" value="RDH15661.1"/>
    <property type="molecule type" value="Genomic_DNA"/>
</dbReference>
<evidence type="ECO:0000313" key="3">
    <source>
        <dbReference type="Proteomes" id="UP000253845"/>
    </source>
</evidence>
<protein>
    <submittedName>
        <fullName evidence="2">Uncharacterized protein</fullName>
    </submittedName>
</protein>
<evidence type="ECO:0000256" key="1">
    <source>
        <dbReference type="SAM" id="MobiDB-lite"/>
    </source>
</evidence>
<dbReference type="Proteomes" id="UP000253845">
    <property type="component" value="Unassembled WGS sequence"/>
</dbReference>